<gene>
    <name evidence="1" type="ORF">HNR53_000592</name>
</gene>
<proteinExistence type="predicted"/>
<comment type="caution">
    <text evidence="1">The sequence shown here is derived from an EMBL/GenBank/DDBJ whole genome shotgun (WGS) entry which is preliminary data.</text>
</comment>
<evidence type="ECO:0000313" key="2">
    <source>
        <dbReference type="Proteomes" id="UP000531594"/>
    </source>
</evidence>
<dbReference type="AlphaFoldDB" id="A0A7X0HNG6"/>
<reference evidence="1 2" key="1">
    <citation type="submission" date="2020-08" db="EMBL/GenBank/DDBJ databases">
        <title>Genomic Encyclopedia of Type Strains, Phase IV (KMG-IV): sequencing the most valuable type-strain genomes for metagenomic binning, comparative biology and taxonomic classification.</title>
        <authorList>
            <person name="Goeker M."/>
        </authorList>
    </citation>
    <scope>NUCLEOTIDE SEQUENCE [LARGE SCALE GENOMIC DNA]</scope>
    <source>
        <strain evidence="1 2">DSM 5391</strain>
    </source>
</reference>
<keyword evidence="2" id="KW-1185">Reference proteome</keyword>
<dbReference type="EMBL" id="JACHGK010000001">
    <property type="protein sequence ID" value="MBB6444004.1"/>
    <property type="molecule type" value="Genomic_DNA"/>
</dbReference>
<dbReference type="Proteomes" id="UP000531594">
    <property type="component" value="Unassembled WGS sequence"/>
</dbReference>
<dbReference type="RefSeq" id="WP_184522595.1">
    <property type="nucleotide sequence ID" value="NZ_JACHGK010000001.1"/>
</dbReference>
<evidence type="ECO:0000313" key="1">
    <source>
        <dbReference type="EMBL" id="MBB6444004.1"/>
    </source>
</evidence>
<protein>
    <submittedName>
        <fullName evidence="1">Uncharacterized protein</fullName>
    </submittedName>
</protein>
<accession>A0A7X0HNG6</accession>
<name>A0A7X0HNG6_9BACI</name>
<organism evidence="1 2">
    <name type="scientific">Bacillus benzoevorans</name>
    <dbReference type="NCBI Taxonomy" id="1456"/>
    <lineage>
        <taxon>Bacteria</taxon>
        <taxon>Bacillati</taxon>
        <taxon>Bacillota</taxon>
        <taxon>Bacilli</taxon>
        <taxon>Bacillales</taxon>
        <taxon>Bacillaceae</taxon>
        <taxon>Bacillus</taxon>
    </lineage>
</organism>
<sequence length="269" mass="31784">MYLAGFYSPKEKKGVTELSLSVYHWLKKNTTLSVAFIAYGTLEKEEMSLELIHGFSQWTVSEQKRQVRKMKRKYDIIIYDASSQLSEGVLKLLPIVDRLFVVGEENNEFALKIHQIIQFDKIFDNRVKNFITHLQGNKTFVLRESKGDRVMGFHYKKEETNHIGEMVYTDYVTCYLEKTLIERHVKIFEQIKKIPREELYRGLYELGIDFEKGLLFHKFVQHREALGQTYEEAIEKLFPVFINSTFAELLQKLDSEIYFITKLNKQIPS</sequence>